<name>H1D0R4_9FIRM</name>
<dbReference type="Proteomes" id="UP000003277">
    <property type="component" value="Unassembled WGS sequence"/>
</dbReference>
<evidence type="ECO:0000313" key="2">
    <source>
        <dbReference type="Proteomes" id="UP000003277"/>
    </source>
</evidence>
<dbReference type="EMBL" id="ADLT01000040">
    <property type="protein sequence ID" value="EHO62885.1"/>
    <property type="molecule type" value="Genomic_DNA"/>
</dbReference>
<comment type="caution">
    <text evidence="1">The sequence shown here is derived from an EMBL/GenBank/DDBJ whole genome shotgun (WGS) entry which is preliminary data.</text>
</comment>
<dbReference type="HOGENOM" id="CLU_3098223_0_0_9"/>
<accession>H1D0R4</accession>
<dbReference type="AlphaFoldDB" id="H1D0R4"/>
<organism evidence="1 2">
    <name type="scientific">Dialister succinatiphilus YIT 11850</name>
    <dbReference type="NCBI Taxonomy" id="742743"/>
    <lineage>
        <taxon>Bacteria</taxon>
        <taxon>Bacillati</taxon>
        <taxon>Bacillota</taxon>
        <taxon>Negativicutes</taxon>
        <taxon>Veillonellales</taxon>
        <taxon>Veillonellaceae</taxon>
        <taxon>Dialister</taxon>
    </lineage>
</organism>
<protein>
    <submittedName>
        <fullName evidence="1">Uncharacterized protein</fullName>
    </submittedName>
</protein>
<keyword evidence="2" id="KW-1185">Reference proteome</keyword>
<gene>
    <name evidence="1" type="ORF">HMPREF9453_01202</name>
</gene>
<evidence type="ECO:0000313" key="1">
    <source>
        <dbReference type="EMBL" id="EHO62885.1"/>
    </source>
</evidence>
<reference evidence="1 2" key="1">
    <citation type="submission" date="2011-11" db="EMBL/GenBank/DDBJ databases">
        <title>The Genome Sequence of Dialister succinatiphilus YIT 11850.</title>
        <authorList>
            <consortium name="The Broad Institute Genome Sequencing Platform"/>
            <person name="Earl A."/>
            <person name="Ward D."/>
            <person name="Feldgarden M."/>
            <person name="Gevers D."/>
            <person name="Morotomi M."/>
            <person name="Young S.K."/>
            <person name="Zeng Q."/>
            <person name="Gargeya S."/>
            <person name="Fitzgerald M."/>
            <person name="Haas B."/>
            <person name="Abouelleil A."/>
            <person name="Alvarado L."/>
            <person name="Arachchi H.M."/>
            <person name="Berlin A."/>
            <person name="Brown A."/>
            <person name="Chapman S.B."/>
            <person name="Dunbar C."/>
            <person name="Gearin G."/>
            <person name="Goldberg J."/>
            <person name="Griggs A."/>
            <person name="Gujja S."/>
            <person name="Heiman D."/>
            <person name="Howarth C."/>
            <person name="Lui A."/>
            <person name="MacDonald P.J.P."/>
            <person name="Montmayeur A."/>
            <person name="Murphy C."/>
            <person name="Neiman D."/>
            <person name="Pearson M."/>
            <person name="Priest M."/>
            <person name="Roberts A."/>
            <person name="Saif S."/>
            <person name="Shea T."/>
            <person name="Sisk P."/>
            <person name="Stolte C."/>
            <person name="Sykes S."/>
            <person name="Wortman J."/>
            <person name="Nusbaum C."/>
            <person name="Birren B."/>
        </authorList>
    </citation>
    <scope>NUCLEOTIDE SEQUENCE [LARGE SCALE GENOMIC DNA]</scope>
    <source>
        <strain evidence="1 2">YIT 11850</strain>
    </source>
</reference>
<proteinExistence type="predicted"/>
<sequence>MKNLYNRAFARGKTCKPGFARGMHSPFGGWRHHLSPASGGTIELRYAVSDL</sequence>